<name>A0A8S5TVJ7_9CAUD</name>
<dbReference type="EMBL" id="BK015941">
    <property type="protein sequence ID" value="DAF86227.1"/>
    <property type="molecule type" value="Genomic_DNA"/>
</dbReference>
<accession>A0A8S5TVJ7</accession>
<evidence type="ECO:0000313" key="1">
    <source>
        <dbReference type="EMBL" id="DAF86227.1"/>
    </source>
</evidence>
<sequence length="202" mass="22710">MAEIKLPTNSITSGNAEKHEKKFEKVTTGKVVAKEKNDIQKVASMFIAEDLKTVRDHIVKDVAVPKMRDFFADLMIATVNMIFHGDDRPRSNYGNYAQPSRVSYNRYSDNRSSNTNRPVAAQINYQDIIFSSRGDADEVLSQMIDALATYNCVSVADLYDLVGMTSNYTDNKYGWYDLRTAYIQGVSGGYVIRLPKPVALNN</sequence>
<organism evidence="1">
    <name type="scientific">Siphoviridae sp. ctx254</name>
    <dbReference type="NCBI Taxonomy" id="2825737"/>
    <lineage>
        <taxon>Viruses</taxon>
        <taxon>Duplodnaviria</taxon>
        <taxon>Heunggongvirae</taxon>
        <taxon>Uroviricota</taxon>
        <taxon>Caudoviricetes</taxon>
    </lineage>
</organism>
<protein>
    <submittedName>
        <fullName evidence="1">Uncharacterized protein</fullName>
    </submittedName>
</protein>
<proteinExistence type="predicted"/>
<reference evidence="1" key="1">
    <citation type="journal article" date="2021" name="Proc. Natl. Acad. Sci. U.S.A.">
        <title>A Catalog of Tens of Thousands of Viruses from Human Metagenomes Reveals Hidden Associations with Chronic Diseases.</title>
        <authorList>
            <person name="Tisza M.J."/>
            <person name="Buck C.B."/>
        </authorList>
    </citation>
    <scope>NUCLEOTIDE SEQUENCE</scope>
    <source>
        <strain evidence="1">Ctx254</strain>
    </source>
</reference>